<keyword evidence="2" id="KW-0472">Membrane</keyword>
<proteinExistence type="predicted"/>
<feature type="compositionally biased region" description="Basic and acidic residues" evidence="1">
    <location>
        <begin position="195"/>
        <end position="211"/>
    </location>
</feature>
<dbReference type="AlphaFoldDB" id="A0A948T0R3"/>
<feature type="transmembrane region" description="Helical" evidence="2">
    <location>
        <begin position="32"/>
        <end position="53"/>
    </location>
</feature>
<dbReference type="PANTHER" id="PTHR34989:SF1">
    <property type="entry name" value="PROTEIN HDED"/>
    <property type="match status" value="1"/>
</dbReference>
<keyword evidence="2" id="KW-1133">Transmembrane helix</keyword>
<reference evidence="3" key="2">
    <citation type="submission" date="2021-04" db="EMBL/GenBank/DDBJ databases">
        <authorList>
            <person name="Gilroy R."/>
        </authorList>
    </citation>
    <scope>NUCLEOTIDE SEQUENCE</scope>
    <source>
        <strain evidence="3">B5_2728</strain>
    </source>
</reference>
<feature type="transmembrane region" description="Helical" evidence="2">
    <location>
        <begin position="6"/>
        <end position="25"/>
    </location>
</feature>
<feature type="region of interest" description="Disordered" evidence="1">
    <location>
        <begin position="187"/>
        <end position="222"/>
    </location>
</feature>
<feature type="transmembrane region" description="Helical" evidence="2">
    <location>
        <begin position="147"/>
        <end position="170"/>
    </location>
</feature>
<protein>
    <submittedName>
        <fullName evidence="3">DUF308 domain-containing protein</fullName>
    </submittedName>
</protein>
<organism evidence="3 4">
    <name type="scientific">Candidatus Allofournierella pullistercoris</name>
    <dbReference type="NCBI Taxonomy" id="2838597"/>
    <lineage>
        <taxon>Bacteria</taxon>
        <taxon>Bacillati</taxon>
        <taxon>Bacillota</taxon>
        <taxon>Clostridia</taxon>
        <taxon>Eubacteriales</taxon>
        <taxon>Oscillospiraceae</taxon>
        <taxon>Allofournierella</taxon>
    </lineage>
</organism>
<dbReference type="PANTHER" id="PTHR34989">
    <property type="entry name" value="PROTEIN HDED"/>
    <property type="match status" value="1"/>
</dbReference>
<feature type="transmembrane region" description="Helical" evidence="2">
    <location>
        <begin position="65"/>
        <end position="98"/>
    </location>
</feature>
<feature type="transmembrane region" description="Helical" evidence="2">
    <location>
        <begin position="119"/>
        <end position="141"/>
    </location>
</feature>
<dbReference type="GO" id="GO:0005886">
    <property type="term" value="C:plasma membrane"/>
    <property type="evidence" value="ECO:0007669"/>
    <property type="project" value="TreeGrafter"/>
</dbReference>
<reference evidence="3" key="1">
    <citation type="journal article" date="2021" name="PeerJ">
        <title>Extensive microbial diversity within the chicken gut microbiome revealed by metagenomics and culture.</title>
        <authorList>
            <person name="Gilroy R."/>
            <person name="Ravi A."/>
            <person name="Getino M."/>
            <person name="Pursley I."/>
            <person name="Horton D.L."/>
            <person name="Alikhan N.F."/>
            <person name="Baker D."/>
            <person name="Gharbi K."/>
            <person name="Hall N."/>
            <person name="Watson M."/>
            <person name="Adriaenssens E.M."/>
            <person name="Foster-Nyarko E."/>
            <person name="Jarju S."/>
            <person name="Secka A."/>
            <person name="Antonio M."/>
            <person name="Oren A."/>
            <person name="Chaudhuri R.R."/>
            <person name="La Ragione R."/>
            <person name="Hildebrand F."/>
            <person name="Pallen M.J."/>
        </authorList>
    </citation>
    <scope>NUCLEOTIDE SEQUENCE</scope>
    <source>
        <strain evidence="3">B5_2728</strain>
    </source>
</reference>
<sequence length="222" mass="24708">MHRFRTSYLGSSLAFVLVGLALLLWPGLSIRVVCLLFGVVILAKGLASLWSAWNQPSGLFRYWNFTFGIAAGALGVFLLLQPSMVVSVLPIVVGLFVIFDGLMRLESAISLKQAGYSRWWGFLALALLSVVLGVVMLVNPFATVEVLVMAIGVILLLEGVLNLAGAIYVTSVMGKLEQMMDQQEREMEQLMEEAQENRKRASRHEKQREEAIDVEYWPSDEE</sequence>
<dbReference type="InterPro" id="IPR005325">
    <property type="entry name" value="DUF308_memb"/>
</dbReference>
<evidence type="ECO:0000313" key="4">
    <source>
        <dbReference type="Proteomes" id="UP000713596"/>
    </source>
</evidence>
<evidence type="ECO:0000256" key="2">
    <source>
        <dbReference type="SAM" id="Phobius"/>
    </source>
</evidence>
<evidence type="ECO:0000313" key="3">
    <source>
        <dbReference type="EMBL" id="MBU3805289.1"/>
    </source>
</evidence>
<dbReference type="InterPro" id="IPR052712">
    <property type="entry name" value="Acid_resist_chaperone_HdeD"/>
</dbReference>
<dbReference type="EMBL" id="JAHLFP010000001">
    <property type="protein sequence ID" value="MBU3805289.1"/>
    <property type="molecule type" value="Genomic_DNA"/>
</dbReference>
<dbReference type="Pfam" id="PF03729">
    <property type="entry name" value="DUF308"/>
    <property type="match status" value="2"/>
</dbReference>
<accession>A0A948T0R3</accession>
<dbReference type="Proteomes" id="UP000713596">
    <property type="component" value="Unassembled WGS sequence"/>
</dbReference>
<comment type="caution">
    <text evidence="3">The sequence shown here is derived from an EMBL/GenBank/DDBJ whole genome shotgun (WGS) entry which is preliminary data.</text>
</comment>
<name>A0A948T0R3_9FIRM</name>
<gene>
    <name evidence="3" type="ORF">H9882_00070</name>
</gene>
<evidence type="ECO:0000256" key="1">
    <source>
        <dbReference type="SAM" id="MobiDB-lite"/>
    </source>
</evidence>
<keyword evidence="2" id="KW-0812">Transmembrane</keyword>